<accession>A0A5M3W555</accession>
<keyword evidence="3" id="KW-1185">Reference proteome</keyword>
<organism evidence="2 3">
    <name type="scientific">Acrocarpospora corrugata</name>
    <dbReference type="NCBI Taxonomy" id="35763"/>
    <lineage>
        <taxon>Bacteria</taxon>
        <taxon>Bacillati</taxon>
        <taxon>Actinomycetota</taxon>
        <taxon>Actinomycetes</taxon>
        <taxon>Streptosporangiales</taxon>
        <taxon>Streptosporangiaceae</taxon>
        <taxon>Acrocarpospora</taxon>
    </lineage>
</organism>
<dbReference type="Proteomes" id="UP000334990">
    <property type="component" value="Unassembled WGS sequence"/>
</dbReference>
<feature type="region of interest" description="Disordered" evidence="1">
    <location>
        <begin position="50"/>
        <end position="82"/>
    </location>
</feature>
<comment type="caution">
    <text evidence="2">The sequence shown here is derived from an EMBL/GenBank/DDBJ whole genome shotgun (WGS) entry which is preliminary data.</text>
</comment>
<evidence type="ECO:0000313" key="2">
    <source>
        <dbReference type="EMBL" id="GES04197.1"/>
    </source>
</evidence>
<dbReference type="RefSeq" id="WP_170317155.1">
    <property type="nucleotide sequence ID" value="NZ_BAAABN010000093.1"/>
</dbReference>
<evidence type="ECO:0000256" key="1">
    <source>
        <dbReference type="SAM" id="MobiDB-lite"/>
    </source>
</evidence>
<protein>
    <submittedName>
        <fullName evidence="2">Uncharacterized protein</fullName>
    </submittedName>
</protein>
<name>A0A5M3W555_9ACTN</name>
<proteinExistence type="predicted"/>
<sequence length="144" mass="16748">MAESFAAYFRPWALALPRVAVDTRADGTLHARGWAVRWRWLPDGALEFRASSRMSSSDRWQTLFPDGETRQEQTPPEMYSDDDLEARRAYRQAWKAYKAALDERDMHPRPTTDAPKKWDSENQLLWSLDGASWTIEPLPPRPEI</sequence>
<evidence type="ECO:0000313" key="3">
    <source>
        <dbReference type="Proteomes" id="UP000334990"/>
    </source>
</evidence>
<dbReference type="EMBL" id="BLAD01000078">
    <property type="protein sequence ID" value="GES04197.1"/>
    <property type="molecule type" value="Genomic_DNA"/>
</dbReference>
<reference evidence="2 3" key="1">
    <citation type="submission" date="2019-10" db="EMBL/GenBank/DDBJ databases">
        <title>Whole genome shotgun sequence of Acrocarpospora corrugata NBRC 13972.</title>
        <authorList>
            <person name="Ichikawa N."/>
            <person name="Kimura A."/>
            <person name="Kitahashi Y."/>
            <person name="Komaki H."/>
            <person name="Oguchi A."/>
        </authorList>
    </citation>
    <scope>NUCLEOTIDE SEQUENCE [LARGE SCALE GENOMIC DNA]</scope>
    <source>
        <strain evidence="2 3">NBRC 13972</strain>
    </source>
</reference>
<gene>
    <name evidence="2" type="ORF">Acor_62650</name>
</gene>
<dbReference type="AlphaFoldDB" id="A0A5M3W555"/>